<geneLocation type="plasmid" evidence="1">
    <name>p255n_1</name>
</geneLocation>
<keyword evidence="1" id="KW-0614">Plasmid</keyword>
<accession>A0A125S0N4</accession>
<name>A0A125S0N4_ACIBA</name>
<sequence>MKSIEQPLHSQMVELVEIEFRGVVNARANARGDMHGARKMVRSATVIKEKRPSQARTLNVSEPRPCISRISPCEQSSFKLASSSQSEGFPFLAYRFCSSI</sequence>
<reference evidence="1" key="1">
    <citation type="submission" date="2015-09" db="EMBL/GenBank/DDBJ databases">
        <title>Repeated local emergence of carbapenem resistant Acinetobacter baumannii in a single hospital ward.</title>
        <authorList>
            <person name="Schultz M.B."/>
            <person name="Thanh D.P."/>
            <person name="Hoang N.T.D."/>
            <person name="Wick R.R."/>
            <person name="Ingle D.J."/>
            <person name="Hawkey J."/>
            <person name="Edwards D."/>
            <person name="Kenyon J."/>
            <person name="Lan N.P.H."/>
            <person name="Campbell J.I."/>
            <person name="Thwaites G."/>
            <person name="Nhu N.T.K."/>
            <person name="Hall R."/>
            <person name="Fournier-Level A."/>
            <person name="Baker S."/>
            <person name="Holt K.E."/>
        </authorList>
    </citation>
    <scope>NUCLEOTIDE SEQUENCE</scope>
    <source>
        <strain evidence="1">255_n</strain>
        <plasmid evidence="1">p255n_1</plasmid>
    </source>
</reference>
<organism evidence="1">
    <name type="scientific">Acinetobacter baumannii</name>
    <dbReference type="NCBI Taxonomy" id="470"/>
    <lineage>
        <taxon>Bacteria</taxon>
        <taxon>Pseudomonadati</taxon>
        <taxon>Pseudomonadota</taxon>
        <taxon>Gammaproteobacteria</taxon>
        <taxon>Moraxellales</taxon>
        <taxon>Moraxellaceae</taxon>
        <taxon>Acinetobacter</taxon>
        <taxon>Acinetobacter calcoaceticus/baumannii complex</taxon>
    </lineage>
</organism>
<gene>
    <name evidence="1" type="ORF">P255N_00063</name>
</gene>
<proteinExistence type="predicted"/>
<dbReference type="EMBL" id="KT852971">
    <property type="protein sequence ID" value="AMD83570.1"/>
    <property type="molecule type" value="Genomic_DNA"/>
</dbReference>
<protein>
    <submittedName>
        <fullName evidence="1">Uncharacterized protein</fullName>
    </submittedName>
</protein>
<dbReference type="AlphaFoldDB" id="A0A125S0N4"/>
<evidence type="ECO:0000313" key="1">
    <source>
        <dbReference type="EMBL" id="AMD83570.1"/>
    </source>
</evidence>